<dbReference type="SUPFAM" id="SSF50814">
    <property type="entry name" value="Lipocalins"/>
    <property type="match status" value="1"/>
</dbReference>
<dbReference type="InterPro" id="IPR012674">
    <property type="entry name" value="Calycin"/>
</dbReference>
<dbReference type="RefSeq" id="WP_188450895.1">
    <property type="nucleotide sequence ID" value="NZ_BMFS01000001.1"/>
</dbReference>
<evidence type="ECO:0000313" key="5">
    <source>
        <dbReference type="Proteomes" id="UP000648722"/>
    </source>
</evidence>
<dbReference type="PROSITE" id="PS00213">
    <property type="entry name" value="LIPOCALIN"/>
    <property type="match status" value="1"/>
</dbReference>
<organism evidence="4 5">
    <name type="scientific">Glycocaulis albus</name>
    <dbReference type="NCBI Taxonomy" id="1382801"/>
    <lineage>
        <taxon>Bacteria</taxon>
        <taxon>Pseudomonadati</taxon>
        <taxon>Pseudomonadota</taxon>
        <taxon>Alphaproteobacteria</taxon>
        <taxon>Maricaulales</taxon>
        <taxon>Maricaulaceae</taxon>
        <taxon>Glycocaulis</taxon>
    </lineage>
</organism>
<sequence length="189" mass="21073">MHRTALAALAALGAFTLAACQPPSGRGSDAPPLQTVEHVEIDRYLGRWFEIARYDHGFERGCTGVTADYARREDGLIDVTNTCYQGGLDGEVETANGRARIAGETANAQLEVSFFGPFWGDYWIIDLADDYSWAVVSEPEGRYLWILSRTPQMDEAVLEDRLDWLETQGFDTSMLIMVEQWESAEAVRG</sequence>
<dbReference type="InterPro" id="IPR002446">
    <property type="entry name" value="Lipocalin_bac"/>
</dbReference>
<dbReference type="PROSITE" id="PS51257">
    <property type="entry name" value="PROKAR_LIPOPROTEIN"/>
    <property type="match status" value="1"/>
</dbReference>
<dbReference type="PIRSF" id="PIRSF036893">
    <property type="entry name" value="Lipocalin_ApoD"/>
    <property type="match status" value="1"/>
</dbReference>
<dbReference type="CDD" id="cd19438">
    <property type="entry name" value="lipocalin_Blc-like"/>
    <property type="match status" value="1"/>
</dbReference>
<feature type="chain" id="PRO_5045015106" description="Outer membrane lipoprotein Blc" evidence="2">
    <location>
        <begin position="20"/>
        <end position="189"/>
    </location>
</feature>
<protein>
    <recommendedName>
        <fullName evidence="2">Outer membrane lipoprotein Blc</fullName>
    </recommendedName>
</protein>
<comment type="subunit">
    <text evidence="2">Homodimer.</text>
</comment>
<dbReference type="EMBL" id="BMFS01000001">
    <property type="protein sequence ID" value="GGG92120.1"/>
    <property type="molecule type" value="Genomic_DNA"/>
</dbReference>
<feature type="domain" description="Lipocalin/cytosolic fatty-acid binding" evidence="3">
    <location>
        <begin position="39"/>
        <end position="180"/>
    </location>
</feature>
<evidence type="ECO:0000259" key="3">
    <source>
        <dbReference type="Pfam" id="PF08212"/>
    </source>
</evidence>
<dbReference type="InterPro" id="IPR022272">
    <property type="entry name" value="Lipocalin_CS"/>
</dbReference>
<dbReference type="InterPro" id="IPR000566">
    <property type="entry name" value="Lipocln_cytosolic_FA-bd_dom"/>
</dbReference>
<dbReference type="PRINTS" id="PR01171">
    <property type="entry name" value="BCTLIPOCALIN"/>
</dbReference>
<evidence type="ECO:0000256" key="2">
    <source>
        <dbReference type="PIRNR" id="PIRNR036893"/>
    </source>
</evidence>
<accession>A0ABQ1XEB4</accession>
<reference evidence="5" key="1">
    <citation type="journal article" date="2019" name="Int. J. Syst. Evol. Microbiol.">
        <title>The Global Catalogue of Microorganisms (GCM) 10K type strain sequencing project: providing services to taxonomists for standard genome sequencing and annotation.</title>
        <authorList>
            <consortium name="The Broad Institute Genomics Platform"/>
            <consortium name="The Broad Institute Genome Sequencing Center for Infectious Disease"/>
            <person name="Wu L."/>
            <person name="Ma J."/>
        </authorList>
    </citation>
    <scope>NUCLEOTIDE SEQUENCE [LARGE SCALE GENOMIC DNA]</scope>
    <source>
        <strain evidence="5">CGMCC 1.12766</strain>
    </source>
</reference>
<dbReference type="Proteomes" id="UP000648722">
    <property type="component" value="Unassembled WGS sequence"/>
</dbReference>
<dbReference type="InterPro" id="IPR022271">
    <property type="entry name" value="Lipocalin_ApoD"/>
</dbReference>
<comment type="similarity">
    <text evidence="1 2">Belongs to the calycin superfamily. Lipocalin family.</text>
</comment>
<dbReference type="Pfam" id="PF08212">
    <property type="entry name" value="Lipocalin_2"/>
    <property type="match status" value="1"/>
</dbReference>
<dbReference type="PANTHER" id="PTHR10612">
    <property type="entry name" value="APOLIPOPROTEIN D"/>
    <property type="match status" value="1"/>
</dbReference>
<dbReference type="Gene3D" id="2.40.128.20">
    <property type="match status" value="1"/>
</dbReference>
<evidence type="ECO:0000256" key="1">
    <source>
        <dbReference type="ARBA" id="ARBA00006889"/>
    </source>
</evidence>
<comment type="subcellular location">
    <subcellularLocation>
        <location evidence="2">Cell outer membrane</location>
    </subcellularLocation>
</comment>
<comment type="function">
    <text evidence="2">Involved in the storage or transport of lipids necessary for membrane maintenance under stressful conditions. Displays a binding preference for lysophospholipids.</text>
</comment>
<evidence type="ECO:0000313" key="4">
    <source>
        <dbReference type="EMBL" id="GGG92120.1"/>
    </source>
</evidence>
<keyword evidence="2" id="KW-0998">Cell outer membrane</keyword>
<feature type="signal peptide" evidence="2">
    <location>
        <begin position="1"/>
        <end position="19"/>
    </location>
</feature>
<keyword evidence="2" id="KW-0472">Membrane</keyword>
<gene>
    <name evidence="4" type="ORF">GCM10007420_04320</name>
</gene>
<dbReference type="InterPro" id="IPR047202">
    <property type="entry name" value="Lipocalin_Blc-like_dom"/>
</dbReference>
<keyword evidence="2" id="KW-0449">Lipoprotein</keyword>
<keyword evidence="2" id="KW-0732">Signal</keyword>
<keyword evidence="5" id="KW-1185">Reference proteome</keyword>
<keyword evidence="2" id="KW-0446">Lipid-binding</keyword>
<comment type="caution">
    <text evidence="4">The sequence shown here is derived from an EMBL/GenBank/DDBJ whole genome shotgun (WGS) entry which is preliminary data.</text>
</comment>
<dbReference type="PANTHER" id="PTHR10612:SF34">
    <property type="entry name" value="APOLIPOPROTEIN D"/>
    <property type="match status" value="1"/>
</dbReference>
<name>A0ABQ1XEB4_9PROT</name>
<proteinExistence type="inferred from homology"/>